<evidence type="ECO:0000259" key="3">
    <source>
        <dbReference type="Pfam" id="PF17836"/>
    </source>
</evidence>
<keyword evidence="4" id="KW-0012">Acyltransferase</keyword>
<proteinExistence type="predicted"/>
<dbReference type="Pfam" id="PF17836">
    <property type="entry name" value="PglD_N"/>
    <property type="match status" value="1"/>
</dbReference>
<dbReference type="InterPro" id="IPR020019">
    <property type="entry name" value="AcTrfase_PglD-like"/>
</dbReference>
<dbReference type="GO" id="GO:0016746">
    <property type="term" value="F:acyltransferase activity"/>
    <property type="evidence" value="ECO:0007669"/>
    <property type="project" value="UniProtKB-KW"/>
</dbReference>
<feature type="binding site" evidence="2">
    <location>
        <position position="138"/>
    </location>
    <ligand>
        <name>acetyl-CoA</name>
        <dbReference type="ChEBI" id="CHEBI:57288"/>
    </ligand>
</feature>
<evidence type="ECO:0000256" key="1">
    <source>
        <dbReference type="PIRSR" id="PIRSR620019-1"/>
    </source>
</evidence>
<accession>A0A6N2RFQ9</accession>
<dbReference type="Gene3D" id="3.40.50.20">
    <property type="match status" value="1"/>
</dbReference>
<keyword evidence="4" id="KW-0808">Transferase</keyword>
<organism evidence="4">
    <name type="scientific">Blautia hansenii</name>
    <name type="common">Ruminococcus hansenii</name>
    <dbReference type="NCBI Taxonomy" id="1322"/>
    <lineage>
        <taxon>Bacteria</taxon>
        <taxon>Bacillati</taxon>
        <taxon>Bacillota</taxon>
        <taxon>Clostridia</taxon>
        <taxon>Lachnospirales</taxon>
        <taxon>Lachnospiraceae</taxon>
        <taxon>Blautia</taxon>
    </lineage>
</organism>
<dbReference type="EMBL" id="CACRSY010000005">
    <property type="protein sequence ID" value="VYS79767.1"/>
    <property type="molecule type" value="Genomic_DNA"/>
</dbReference>
<gene>
    <name evidence="4" type="primary">pglD_1</name>
    <name evidence="4" type="ORF">BHLFYP23_01605</name>
</gene>
<feature type="active site" description="Proton acceptor" evidence="1">
    <location>
        <position position="129"/>
    </location>
</feature>
<evidence type="ECO:0000256" key="2">
    <source>
        <dbReference type="PIRSR" id="PIRSR620019-2"/>
    </source>
</evidence>
<sequence>MRLIILGAGGHGKVVADIAKQTGKYKEICFLDDNSLDAEVIGKCYQYLEFQSADTEMYPAFGNNTVRIQWENKLLEAGISLAKIIHPLAYVSPLAEVASGCVIMPYAVVNTGTKIKKACIINIGAMVDHDCILEEGCHLAPGAIVKGENHLPEGMKVDSGEVVPLQYYN</sequence>
<dbReference type="EC" id="2.3.1.203" evidence="4"/>
<dbReference type="CDD" id="cd03360">
    <property type="entry name" value="LbH_AT_putative"/>
    <property type="match status" value="1"/>
</dbReference>
<feature type="binding site" evidence="2">
    <location>
        <position position="62"/>
    </location>
    <ligand>
        <name>substrate</name>
    </ligand>
</feature>
<dbReference type="InterPro" id="IPR041561">
    <property type="entry name" value="PglD_N"/>
</dbReference>
<name>A0A6N2RFQ9_BLAHA</name>
<feature type="site" description="Increases basicity of active site His" evidence="1">
    <location>
        <position position="130"/>
    </location>
</feature>
<reference evidence="4" key="1">
    <citation type="submission" date="2019-11" db="EMBL/GenBank/DDBJ databases">
        <authorList>
            <person name="Feng L."/>
        </authorList>
    </citation>
    <scope>NUCLEOTIDE SEQUENCE</scope>
    <source>
        <strain evidence="4">BhanseniiLFYP23</strain>
    </source>
</reference>
<dbReference type="AlphaFoldDB" id="A0A6N2RFQ9"/>
<dbReference type="InterPro" id="IPR011004">
    <property type="entry name" value="Trimer_LpxA-like_sf"/>
</dbReference>
<dbReference type="PANTHER" id="PTHR43300">
    <property type="entry name" value="ACETYLTRANSFERASE"/>
    <property type="match status" value="1"/>
</dbReference>
<feature type="domain" description="PglD N-terminal" evidence="3">
    <location>
        <begin position="2"/>
        <end position="74"/>
    </location>
</feature>
<dbReference type="RefSeq" id="WP_156341869.1">
    <property type="nucleotide sequence ID" value="NZ_CACRSY010000005.1"/>
</dbReference>
<dbReference type="Gene3D" id="2.160.10.10">
    <property type="entry name" value="Hexapeptide repeat proteins"/>
    <property type="match status" value="1"/>
</dbReference>
<dbReference type="InterPro" id="IPR050179">
    <property type="entry name" value="Trans_hexapeptide_repeat"/>
</dbReference>
<protein>
    <submittedName>
        <fullName evidence="4">UDP-N-acetylbacillosamine N-acetyltransferase</fullName>
        <ecNumber evidence="4">2.3.1.203</ecNumber>
    </submittedName>
</protein>
<evidence type="ECO:0000313" key="4">
    <source>
        <dbReference type="EMBL" id="VYS79767.1"/>
    </source>
</evidence>
<dbReference type="PANTHER" id="PTHR43300:SF7">
    <property type="entry name" value="UDP-N-ACETYLBACILLOSAMINE N-ACETYLTRANSFERASE"/>
    <property type="match status" value="1"/>
</dbReference>
<dbReference type="SUPFAM" id="SSF51161">
    <property type="entry name" value="Trimeric LpxA-like enzymes"/>
    <property type="match status" value="1"/>
</dbReference>